<feature type="domain" description="GFO/IDH/MocA-like oxidoreductase" evidence="4">
    <location>
        <begin position="135"/>
        <end position="250"/>
    </location>
</feature>
<dbReference type="RefSeq" id="WP_179445170.1">
    <property type="nucleotide sequence ID" value="NZ_JACBZS010000001.1"/>
</dbReference>
<dbReference type="GO" id="GO:0000166">
    <property type="term" value="F:nucleotide binding"/>
    <property type="evidence" value="ECO:0007669"/>
    <property type="project" value="InterPro"/>
</dbReference>
<evidence type="ECO:0000313" key="5">
    <source>
        <dbReference type="EMBL" id="NYI71334.1"/>
    </source>
</evidence>
<dbReference type="SUPFAM" id="SSF51735">
    <property type="entry name" value="NAD(P)-binding Rossmann-fold domains"/>
    <property type="match status" value="1"/>
</dbReference>
<comment type="caution">
    <text evidence="5">The sequence shown here is derived from an EMBL/GenBank/DDBJ whole genome shotgun (WGS) entry which is preliminary data.</text>
</comment>
<evidence type="ECO:0000259" key="3">
    <source>
        <dbReference type="Pfam" id="PF01408"/>
    </source>
</evidence>
<dbReference type="InterPro" id="IPR055170">
    <property type="entry name" value="GFO_IDH_MocA-like_dom"/>
</dbReference>
<evidence type="ECO:0000256" key="2">
    <source>
        <dbReference type="ARBA" id="ARBA00023002"/>
    </source>
</evidence>
<dbReference type="AlphaFoldDB" id="A0A7Z0D9N9"/>
<reference evidence="5 6" key="1">
    <citation type="submission" date="2020-07" db="EMBL/GenBank/DDBJ databases">
        <title>Sequencing the genomes of 1000 actinobacteria strains.</title>
        <authorList>
            <person name="Klenk H.-P."/>
        </authorList>
    </citation>
    <scope>NUCLEOTIDE SEQUENCE [LARGE SCALE GENOMIC DNA]</scope>
    <source>
        <strain evidence="5 6">DSM 103164</strain>
    </source>
</reference>
<dbReference type="EMBL" id="JACBZS010000001">
    <property type="protein sequence ID" value="NYI71334.1"/>
    <property type="molecule type" value="Genomic_DNA"/>
</dbReference>
<dbReference type="PANTHER" id="PTHR22604:SF105">
    <property type="entry name" value="TRANS-1,2-DIHYDROBENZENE-1,2-DIOL DEHYDROGENASE"/>
    <property type="match status" value="1"/>
</dbReference>
<dbReference type="Pfam" id="PF22725">
    <property type="entry name" value="GFO_IDH_MocA_C3"/>
    <property type="match status" value="1"/>
</dbReference>
<comment type="similarity">
    <text evidence="1">Belongs to the Gfo/Idh/MocA family.</text>
</comment>
<dbReference type="Gene3D" id="3.30.360.10">
    <property type="entry name" value="Dihydrodipicolinate Reductase, domain 2"/>
    <property type="match status" value="1"/>
</dbReference>
<dbReference type="InterPro" id="IPR050984">
    <property type="entry name" value="Gfo/Idh/MocA_domain"/>
</dbReference>
<proteinExistence type="inferred from homology"/>
<sequence>MSTPDIVRWGIAGPGNIANSLAADFPHTPHAELVAVASRSAERARRFADEHGTARAYGSYRELIDDPDVDVIYVATPHPQHLAIAEAALRAGKGVLVEKSFTATLAGTQRLVEVARETGRFAMEAMWTRFQPAIAKARELVADGAIGRLGGVQADLCIGRSFEAGNRLFEPETGGGALLDLGVYPVSFAQHFLGDPDRVEAMGARYDNGADSSATVQLGYADGRLASLYCSIENAGPGRAMLLGSDGWIEVPPRFHHPDRVILHRKGAEPEEFVAPRTGAGYAHELIEVTEAVRAGRTESELMPLSDTVAVMAILQQAADQIGLEFAEATEIPT</sequence>
<evidence type="ECO:0000256" key="1">
    <source>
        <dbReference type="ARBA" id="ARBA00010928"/>
    </source>
</evidence>
<dbReference type="Proteomes" id="UP000527616">
    <property type="component" value="Unassembled WGS sequence"/>
</dbReference>
<keyword evidence="6" id="KW-1185">Reference proteome</keyword>
<feature type="domain" description="Gfo/Idh/MocA-like oxidoreductase N-terminal" evidence="3">
    <location>
        <begin position="7"/>
        <end position="123"/>
    </location>
</feature>
<dbReference type="Pfam" id="PF01408">
    <property type="entry name" value="GFO_IDH_MocA"/>
    <property type="match status" value="1"/>
</dbReference>
<dbReference type="PANTHER" id="PTHR22604">
    <property type="entry name" value="OXIDOREDUCTASES"/>
    <property type="match status" value="1"/>
</dbReference>
<dbReference type="GO" id="GO:0016491">
    <property type="term" value="F:oxidoreductase activity"/>
    <property type="evidence" value="ECO:0007669"/>
    <property type="project" value="UniProtKB-KW"/>
</dbReference>
<organism evidence="5 6">
    <name type="scientific">Naumannella cuiyingiana</name>
    <dbReference type="NCBI Taxonomy" id="1347891"/>
    <lineage>
        <taxon>Bacteria</taxon>
        <taxon>Bacillati</taxon>
        <taxon>Actinomycetota</taxon>
        <taxon>Actinomycetes</taxon>
        <taxon>Propionibacteriales</taxon>
        <taxon>Propionibacteriaceae</taxon>
        <taxon>Naumannella</taxon>
    </lineage>
</organism>
<evidence type="ECO:0000259" key="4">
    <source>
        <dbReference type="Pfam" id="PF22725"/>
    </source>
</evidence>
<dbReference type="InterPro" id="IPR000683">
    <property type="entry name" value="Gfo/Idh/MocA-like_OxRdtase_N"/>
</dbReference>
<keyword evidence="2" id="KW-0560">Oxidoreductase</keyword>
<dbReference type="InterPro" id="IPR036291">
    <property type="entry name" value="NAD(P)-bd_dom_sf"/>
</dbReference>
<evidence type="ECO:0000313" key="6">
    <source>
        <dbReference type="Proteomes" id="UP000527616"/>
    </source>
</evidence>
<dbReference type="Gene3D" id="3.40.50.720">
    <property type="entry name" value="NAD(P)-binding Rossmann-like Domain"/>
    <property type="match status" value="1"/>
</dbReference>
<dbReference type="SUPFAM" id="SSF55347">
    <property type="entry name" value="Glyceraldehyde-3-phosphate dehydrogenase-like, C-terminal domain"/>
    <property type="match status" value="1"/>
</dbReference>
<accession>A0A7Z0D9N9</accession>
<protein>
    <submittedName>
        <fullName evidence="5">Putative dehydrogenase</fullName>
    </submittedName>
</protein>
<name>A0A7Z0D9N9_9ACTN</name>
<gene>
    <name evidence="5" type="ORF">GGQ54_001894</name>
</gene>